<name>A0ABQ0A0K8_9GAMM</name>
<keyword evidence="3" id="KW-1185">Reference proteome</keyword>
<reference evidence="2 3" key="1">
    <citation type="submission" date="2024-04" db="EMBL/GenBank/DDBJ databases">
        <title>Draft genome sequence of Thalassolituus maritimus NBRC 116585.</title>
        <authorList>
            <person name="Miyakawa T."/>
            <person name="Kusuya Y."/>
            <person name="Miura T."/>
        </authorList>
    </citation>
    <scope>NUCLEOTIDE SEQUENCE [LARGE SCALE GENOMIC DNA]</scope>
    <source>
        <strain evidence="2 3">5NW40-0001</strain>
    </source>
</reference>
<dbReference type="InterPro" id="IPR014710">
    <property type="entry name" value="RmlC-like_jellyroll"/>
</dbReference>
<dbReference type="EMBL" id="BAABWH010000005">
    <property type="protein sequence ID" value="GAA6145933.1"/>
    <property type="molecule type" value="Genomic_DNA"/>
</dbReference>
<comment type="caution">
    <text evidence="2">The sequence shown here is derived from an EMBL/GenBank/DDBJ whole genome shotgun (WGS) entry which is preliminary data.</text>
</comment>
<evidence type="ECO:0000313" key="2">
    <source>
        <dbReference type="EMBL" id="GAA6145933.1"/>
    </source>
</evidence>
<dbReference type="Pfam" id="PF00027">
    <property type="entry name" value="cNMP_binding"/>
    <property type="match status" value="1"/>
</dbReference>
<feature type="domain" description="Cyclic nucleotide-binding" evidence="1">
    <location>
        <begin position="23"/>
        <end position="126"/>
    </location>
</feature>
<proteinExistence type="predicted"/>
<dbReference type="CDD" id="cd00038">
    <property type="entry name" value="CAP_ED"/>
    <property type="match status" value="1"/>
</dbReference>
<dbReference type="SMART" id="SM00100">
    <property type="entry name" value="cNMP"/>
    <property type="match status" value="1"/>
</dbReference>
<evidence type="ECO:0000259" key="1">
    <source>
        <dbReference type="PROSITE" id="PS50042"/>
    </source>
</evidence>
<sequence length="205" mass="23383">MRPVTREEYPLDSLHRIVSGVTFFKELLKTDAEQFELLMTQARFVTADESEIILHKGDGANVLYFLLRGELEVMSDDDGATTIGTINPGEPFGVMAMVLNFKRSASIRVKSKQALLAGIEFDHFRHNDNASIFSLGTRITFFRMLNSNIRWALERYKIQHPSHDLVHRIRALPIYTGEKNTAAELHALMELAHLQADLLRDWNDA</sequence>
<dbReference type="InterPro" id="IPR018490">
    <property type="entry name" value="cNMP-bd_dom_sf"/>
</dbReference>
<dbReference type="RefSeq" id="WP_353295057.1">
    <property type="nucleotide sequence ID" value="NZ_BAABWH010000005.1"/>
</dbReference>
<organism evidence="2 3">
    <name type="scientific">Thalassolituus maritimus</name>
    <dbReference type="NCBI Taxonomy" id="484498"/>
    <lineage>
        <taxon>Bacteria</taxon>
        <taxon>Pseudomonadati</taxon>
        <taxon>Pseudomonadota</taxon>
        <taxon>Gammaproteobacteria</taxon>
        <taxon>Oceanospirillales</taxon>
        <taxon>Oceanospirillaceae</taxon>
        <taxon>Thalassolituus</taxon>
    </lineage>
</organism>
<dbReference type="Proteomes" id="UP001481413">
    <property type="component" value="Unassembled WGS sequence"/>
</dbReference>
<dbReference type="PROSITE" id="PS50042">
    <property type="entry name" value="CNMP_BINDING_3"/>
    <property type="match status" value="1"/>
</dbReference>
<gene>
    <name evidence="2" type="ORF">NBRC116585_20510</name>
</gene>
<accession>A0ABQ0A0K8</accession>
<dbReference type="SUPFAM" id="SSF51206">
    <property type="entry name" value="cAMP-binding domain-like"/>
    <property type="match status" value="1"/>
</dbReference>
<dbReference type="InterPro" id="IPR000595">
    <property type="entry name" value="cNMP-bd_dom"/>
</dbReference>
<dbReference type="Gene3D" id="2.60.120.10">
    <property type="entry name" value="Jelly Rolls"/>
    <property type="match status" value="1"/>
</dbReference>
<evidence type="ECO:0000313" key="3">
    <source>
        <dbReference type="Proteomes" id="UP001481413"/>
    </source>
</evidence>
<protein>
    <recommendedName>
        <fullName evidence="1">Cyclic nucleotide-binding domain-containing protein</fullName>
    </recommendedName>
</protein>